<evidence type="ECO:0000313" key="1">
    <source>
        <dbReference type="EMBL" id="KKM70479.1"/>
    </source>
</evidence>
<protein>
    <submittedName>
        <fullName evidence="1">Uncharacterized protein</fullName>
    </submittedName>
</protein>
<organism evidence="1">
    <name type="scientific">marine sediment metagenome</name>
    <dbReference type="NCBI Taxonomy" id="412755"/>
    <lineage>
        <taxon>unclassified sequences</taxon>
        <taxon>metagenomes</taxon>
        <taxon>ecological metagenomes</taxon>
    </lineage>
</organism>
<accession>A0A0F9JKV7</accession>
<proteinExistence type="predicted"/>
<dbReference type="AlphaFoldDB" id="A0A0F9JKV7"/>
<sequence>MNRRQMFRLLPAVAGAAAAVPLGLAGGDEVVEFETLHIEHETPELLIGFAGASAGPYQIPHSTPDRFTVTITEPSGRQHRFLKEK</sequence>
<reference evidence="1" key="1">
    <citation type="journal article" date="2015" name="Nature">
        <title>Complex archaea that bridge the gap between prokaryotes and eukaryotes.</title>
        <authorList>
            <person name="Spang A."/>
            <person name="Saw J.H."/>
            <person name="Jorgensen S.L."/>
            <person name="Zaremba-Niedzwiedzka K."/>
            <person name="Martijn J."/>
            <person name="Lind A.E."/>
            <person name="van Eijk R."/>
            <person name="Schleper C."/>
            <person name="Guy L."/>
            <person name="Ettema T.J."/>
        </authorList>
    </citation>
    <scope>NUCLEOTIDE SEQUENCE</scope>
</reference>
<dbReference type="EMBL" id="LAZR01009811">
    <property type="protein sequence ID" value="KKM70479.1"/>
    <property type="molecule type" value="Genomic_DNA"/>
</dbReference>
<comment type="caution">
    <text evidence="1">The sequence shown here is derived from an EMBL/GenBank/DDBJ whole genome shotgun (WGS) entry which is preliminary data.</text>
</comment>
<name>A0A0F9JKV7_9ZZZZ</name>
<gene>
    <name evidence="1" type="ORF">LCGC14_1440290</name>
</gene>